<keyword evidence="1" id="KW-0472">Membrane</keyword>
<feature type="transmembrane region" description="Helical" evidence="1">
    <location>
        <begin position="12"/>
        <end position="31"/>
    </location>
</feature>
<comment type="caution">
    <text evidence="2">The sequence shown here is derived from an EMBL/GenBank/DDBJ whole genome shotgun (WGS) entry which is preliminary data.</text>
</comment>
<protein>
    <submittedName>
        <fullName evidence="2">Uncharacterized protein</fullName>
    </submittedName>
</protein>
<keyword evidence="1" id="KW-0812">Transmembrane</keyword>
<dbReference type="AlphaFoldDB" id="A0AA39Y6X7"/>
<evidence type="ECO:0000256" key="1">
    <source>
        <dbReference type="SAM" id="Phobius"/>
    </source>
</evidence>
<reference evidence="2" key="1">
    <citation type="submission" date="2023-06" db="EMBL/GenBank/DDBJ databases">
        <title>Genome-scale phylogeny and comparative genomics of the fungal order Sordariales.</title>
        <authorList>
            <consortium name="Lawrence Berkeley National Laboratory"/>
            <person name="Hensen N."/>
            <person name="Bonometti L."/>
            <person name="Westerberg I."/>
            <person name="Brannstrom I.O."/>
            <person name="Guillou S."/>
            <person name="Cros-Aarteil S."/>
            <person name="Calhoun S."/>
            <person name="Haridas S."/>
            <person name="Kuo A."/>
            <person name="Mondo S."/>
            <person name="Pangilinan J."/>
            <person name="Riley R."/>
            <person name="Labutti K."/>
            <person name="Andreopoulos B."/>
            <person name="Lipzen A."/>
            <person name="Chen C."/>
            <person name="Yanf M."/>
            <person name="Daum C."/>
            <person name="Ng V."/>
            <person name="Clum A."/>
            <person name="Steindorff A."/>
            <person name="Ohm R."/>
            <person name="Martin F."/>
            <person name="Silar P."/>
            <person name="Natvig D."/>
            <person name="Lalanne C."/>
            <person name="Gautier V."/>
            <person name="Ament-Velasquez S.L."/>
            <person name="Kruys A."/>
            <person name="Hutchinson M.I."/>
            <person name="Powell A.J."/>
            <person name="Barry K."/>
            <person name="Miller A.N."/>
            <person name="Grigoriev I.V."/>
            <person name="Debuchy R."/>
            <person name="Gladieux P."/>
            <person name="Thoren M.H."/>
            <person name="Johannesson H."/>
        </authorList>
    </citation>
    <scope>NUCLEOTIDE SEQUENCE</scope>
    <source>
        <strain evidence="2">SMH2532-1</strain>
    </source>
</reference>
<dbReference type="EMBL" id="JAULSV010000004">
    <property type="protein sequence ID" value="KAK0647173.1"/>
    <property type="molecule type" value="Genomic_DNA"/>
</dbReference>
<evidence type="ECO:0000313" key="3">
    <source>
        <dbReference type="Proteomes" id="UP001174936"/>
    </source>
</evidence>
<keyword evidence="3" id="KW-1185">Reference proteome</keyword>
<proteinExistence type="predicted"/>
<name>A0AA39Y6X7_9PEZI</name>
<organism evidence="2 3">
    <name type="scientific">Cercophora newfieldiana</name>
    <dbReference type="NCBI Taxonomy" id="92897"/>
    <lineage>
        <taxon>Eukaryota</taxon>
        <taxon>Fungi</taxon>
        <taxon>Dikarya</taxon>
        <taxon>Ascomycota</taxon>
        <taxon>Pezizomycotina</taxon>
        <taxon>Sordariomycetes</taxon>
        <taxon>Sordariomycetidae</taxon>
        <taxon>Sordariales</taxon>
        <taxon>Lasiosphaeriaceae</taxon>
        <taxon>Cercophora</taxon>
    </lineage>
</organism>
<sequence length="74" mass="7739">MSIGSALDASAFMIASIFAVDDAFASAIIGCREKWKRDASIMCSKLSILNLGRLPVGCDEASDCCSGILGGRNH</sequence>
<gene>
    <name evidence="2" type="ORF">B0T16DRAFT_414789</name>
</gene>
<evidence type="ECO:0000313" key="2">
    <source>
        <dbReference type="EMBL" id="KAK0647173.1"/>
    </source>
</evidence>
<dbReference type="Proteomes" id="UP001174936">
    <property type="component" value="Unassembled WGS sequence"/>
</dbReference>
<keyword evidence="1" id="KW-1133">Transmembrane helix</keyword>
<accession>A0AA39Y6X7</accession>